<proteinExistence type="inferred from homology"/>
<keyword evidence="6" id="KW-1185">Reference proteome</keyword>
<reference evidence="5 6" key="1">
    <citation type="submission" date="2019-01" db="EMBL/GenBank/DDBJ databases">
        <title>Sequencing of cultivated peanut Arachis hypogaea provides insights into genome evolution and oil improvement.</title>
        <authorList>
            <person name="Chen X."/>
        </authorList>
    </citation>
    <scope>NUCLEOTIDE SEQUENCE [LARGE SCALE GENOMIC DNA]</scope>
    <source>
        <strain evidence="6">cv. Fuhuasheng</strain>
        <tissue evidence="5">Leaves</tissue>
    </source>
</reference>
<evidence type="ECO:0000313" key="6">
    <source>
        <dbReference type="Proteomes" id="UP000289738"/>
    </source>
</evidence>
<dbReference type="InterPro" id="IPR036961">
    <property type="entry name" value="Kinesin_motor_dom_sf"/>
</dbReference>
<dbReference type="PANTHER" id="PTHR47972:SF4">
    <property type="entry name" value="KINESIN-LIKE PROTEIN KIN-14L"/>
    <property type="match status" value="1"/>
</dbReference>
<comment type="caution">
    <text evidence="2">Lacks conserved residue(s) required for the propagation of feature annotation.</text>
</comment>
<evidence type="ECO:0000256" key="1">
    <source>
        <dbReference type="ARBA" id="ARBA00023175"/>
    </source>
</evidence>
<evidence type="ECO:0000259" key="4">
    <source>
        <dbReference type="PROSITE" id="PS50067"/>
    </source>
</evidence>
<dbReference type="GO" id="GO:0003777">
    <property type="term" value="F:microtubule motor activity"/>
    <property type="evidence" value="ECO:0007669"/>
    <property type="project" value="InterPro"/>
</dbReference>
<dbReference type="Gene3D" id="3.40.850.10">
    <property type="entry name" value="Kinesin motor domain"/>
    <property type="match status" value="1"/>
</dbReference>
<dbReference type="GO" id="GO:0005524">
    <property type="term" value="F:ATP binding"/>
    <property type="evidence" value="ECO:0007669"/>
    <property type="project" value="InterPro"/>
</dbReference>
<dbReference type="PROSITE" id="PS50067">
    <property type="entry name" value="KINESIN_MOTOR_2"/>
    <property type="match status" value="1"/>
</dbReference>
<feature type="domain" description="Kinesin motor" evidence="4">
    <location>
        <begin position="1"/>
        <end position="148"/>
    </location>
</feature>
<comment type="caution">
    <text evidence="5">The sequence shown here is derived from an EMBL/GenBank/DDBJ whole genome shotgun (WGS) entry which is preliminary data.</text>
</comment>
<sequence>MSNDRKDIMTYDIYVQMVEIYNEQFRDLLTEDKTYNKLEIRSYNDDGLSLPYATLRPVTSTADVMTLMKLSEVNLAVSSATLLSNRSSRSHRTRLCLDEKERNSRTRASSGSGKDLETVVVGRLQEPNINAGVVASTQSNPNSSKPPI</sequence>
<feature type="compositionally biased region" description="Polar residues" evidence="3">
    <location>
        <begin position="135"/>
        <end position="148"/>
    </location>
</feature>
<dbReference type="GO" id="GO:0015630">
    <property type="term" value="C:microtubule cytoskeleton"/>
    <property type="evidence" value="ECO:0007669"/>
    <property type="project" value="TreeGrafter"/>
</dbReference>
<feature type="region of interest" description="Disordered" evidence="3">
    <location>
        <begin position="85"/>
        <end position="148"/>
    </location>
</feature>
<dbReference type="EMBL" id="SDMP01000016">
    <property type="protein sequence ID" value="RYR01948.1"/>
    <property type="molecule type" value="Genomic_DNA"/>
</dbReference>
<feature type="compositionally biased region" description="Basic and acidic residues" evidence="3">
    <location>
        <begin position="95"/>
        <end position="104"/>
    </location>
</feature>
<dbReference type="InterPro" id="IPR027417">
    <property type="entry name" value="P-loop_NTPase"/>
</dbReference>
<dbReference type="Pfam" id="PF00225">
    <property type="entry name" value="Kinesin"/>
    <property type="match status" value="1"/>
</dbReference>
<dbReference type="STRING" id="3818.A0A444YJ65"/>
<keyword evidence="1" id="KW-0505">Motor protein</keyword>
<dbReference type="AlphaFoldDB" id="A0A444YJ65"/>
<dbReference type="GO" id="GO:0008017">
    <property type="term" value="F:microtubule binding"/>
    <property type="evidence" value="ECO:0007669"/>
    <property type="project" value="InterPro"/>
</dbReference>
<evidence type="ECO:0000256" key="2">
    <source>
        <dbReference type="PROSITE-ProRule" id="PRU00283"/>
    </source>
</evidence>
<dbReference type="GO" id="GO:0007018">
    <property type="term" value="P:microtubule-based movement"/>
    <property type="evidence" value="ECO:0007669"/>
    <property type="project" value="InterPro"/>
</dbReference>
<evidence type="ECO:0000256" key="3">
    <source>
        <dbReference type="SAM" id="MobiDB-lite"/>
    </source>
</evidence>
<evidence type="ECO:0000313" key="5">
    <source>
        <dbReference type="EMBL" id="RYR01948.1"/>
    </source>
</evidence>
<dbReference type="InterPro" id="IPR027640">
    <property type="entry name" value="Kinesin-like_fam"/>
</dbReference>
<dbReference type="PANTHER" id="PTHR47972">
    <property type="entry name" value="KINESIN-LIKE PROTEIN KLP-3"/>
    <property type="match status" value="1"/>
</dbReference>
<name>A0A444YJ65_ARAHY</name>
<gene>
    <name evidence="5" type="ORF">Ahy_B06g080808</name>
</gene>
<organism evidence="5 6">
    <name type="scientific">Arachis hypogaea</name>
    <name type="common">Peanut</name>
    <dbReference type="NCBI Taxonomy" id="3818"/>
    <lineage>
        <taxon>Eukaryota</taxon>
        <taxon>Viridiplantae</taxon>
        <taxon>Streptophyta</taxon>
        <taxon>Embryophyta</taxon>
        <taxon>Tracheophyta</taxon>
        <taxon>Spermatophyta</taxon>
        <taxon>Magnoliopsida</taxon>
        <taxon>eudicotyledons</taxon>
        <taxon>Gunneridae</taxon>
        <taxon>Pentapetalae</taxon>
        <taxon>rosids</taxon>
        <taxon>fabids</taxon>
        <taxon>Fabales</taxon>
        <taxon>Fabaceae</taxon>
        <taxon>Papilionoideae</taxon>
        <taxon>50 kb inversion clade</taxon>
        <taxon>dalbergioids sensu lato</taxon>
        <taxon>Dalbergieae</taxon>
        <taxon>Pterocarpus clade</taxon>
        <taxon>Arachis</taxon>
    </lineage>
</organism>
<protein>
    <recommendedName>
        <fullName evidence="4">Kinesin motor domain-containing protein</fullName>
    </recommendedName>
</protein>
<dbReference type="SUPFAM" id="SSF52540">
    <property type="entry name" value="P-loop containing nucleoside triphosphate hydrolases"/>
    <property type="match status" value="1"/>
</dbReference>
<dbReference type="InterPro" id="IPR001752">
    <property type="entry name" value="Kinesin_motor_dom"/>
</dbReference>
<comment type="similarity">
    <text evidence="2">Belongs to the TRAFAC class myosin-kinesin ATPase superfamily. Kinesin family.</text>
</comment>
<accession>A0A444YJ65</accession>
<dbReference type="Proteomes" id="UP000289738">
    <property type="component" value="Chromosome B06"/>
</dbReference>